<feature type="region of interest" description="Disordered" evidence="1">
    <location>
        <begin position="95"/>
        <end position="163"/>
    </location>
</feature>
<evidence type="ECO:0000313" key="3">
    <source>
        <dbReference type="Proteomes" id="UP000002700"/>
    </source>
</evidence>
<feature type="region of interest" description="Disordered" evidence="1">
    <location>
        <begin position="336"/>
        <end position="399"/>
    </location>
</feature>
<feature type="compositionally biased region" description="Basic and acidic residues" evidence="1">
    <location>
        <begin position="150"/>
        <end position="163"/>
    </location>
</feature>
<feature type="region of interest" description="Disordered" evidence="1">
    <location>
        <begin position="48"/>
        <end position="69"/>
    </location>
</feature>
<feature type="compositionally biased region" description="Basic and acidic residues" evidence="1">
    <location>
        <begin position="48"/>
        <end position="67"/>
    </location>
</feature>
<reference evidence="2 3" key="1">
    <citation type="submission" date="2005-09" db="EMBL/GenBank/DDBJ databases">
        <authorList>
            <person name="Woods D.E."/>
            <person name="Nierman W.C."/>
        </authorList>
    </citation>
    <scope>NUCLEOTIDE SEQUENCE [LARGE SCALE GENOMIC DNA]</scope>
    <source>
        <strain evidence="2 3">1710b</strain>
    </source>
</reference>
<dbReference type="Proteomes" id="UP000002700">
    <property type="component" value="Chromosome I"/>
</dbReference>
<feature type="region of interest" description="Disordered" evidence="1">
    <location>
        <begin position="215"/>
        <end position="320"/>
    </location>
</feature>
<dbReference type="EnsemblBacteria" id="ABA48199">
    <property type="protein sequence ID" value="ABA48199"/>
    <property type="gene ID" value="BURPS1710b_0174"/>
</dbReference>
<name>Q3JXW3_BURP1</name>
<protein>
    <submittedName>
        <fullName evidence="2">Uncharacterized protein</fullName>
    </submittedName>
</protein>
<evidence type="ECO:0000313" key="2">
    <source>
        <dbReference type="EMBL" id="ABA48199.1"/>
    </source>
</evidence>
<dbReference type="HOGENOM" id="CLU_486336_0_0_4"/>
<dbReference type="AlphaFoldDB" id="Q3JXW3"/>
<dbReference type="KEGG" id="bpm:BURPS1710b_0174"/>
<feature type="compositionally biased region" description="Basic and acidic residues" evidence="1">
    <location>
        <begin position="367"/>
        <end position="387"/>
    </location>
</feature>
<feature type="compositionally biased region" description="Basic and acidic residues" evidence="1">
    <location>
        <begin position="250"/>
        <end position="297"/>
    </location>
</feature>
<feature type="compositionally biased region" description="Basic residues" evidence="1">
    <location>
        <begin position="356"/>
        <end position="366"/>
    </location>
</feature>
<feature type="compositionally biased region" description="Basic and acidic residues" evidence="1">
    <location>
        <begin position="114"/>
        <end position="143"/>
    </location>
</feature>
<sequence length="560" mass="63375">MAAHAICNRAYRRGARQRQSRLSAGRARIRAEQGRLQAVDRRGALQDVRVRGDDRGNRAGARDDARGRRAVRRARAEFAHGRDDERCGARGHAELRGRARARAGGARFRAARRDRRDARLPRSDQHPVHERHDGQPEGRDAHAPQRRQQRALDRERDAADRGRCDVHSGAALSLLRDGAVGARVRIGGREDGVSRRGVRAGCDARGGVRRALHRAARRADDVHRRARSSGFRPFRPEHAAHRHHGGFAVPDRDDEARGREDAHVRGDDRLRDDGDEPRVVPERDDGFAREAHDDGRPDPAASGGEDRRRDGRDRARRRDGRAVHARLFGDARLLGRRGQNARGGGRWLDAHGRPRDARRRRLLQHRRAPEGHADSRRRERVPARDRGVSVPASEDPERAGVRRARFEVRRGSMRVDRAARGRDDDGRRAARVLQRPDRALQGAALRALRRRTADDRDGEGAEVRDARTNDRRTWFERAADGLTRRARFQWTKKSGLMSPLKTTRYGVSARRPKVERIGMGRRRLQQGCPWEGIRYETDGLVIRACVRSHAAHETASVLKP</sequence>
<feature type="compositionally biased region" description="Basic and acidic residues" evidence="1">
    <location>
        <begin position="304"/>
        <end position="313"/>
    </location>
</feature>
<dbReference type="EMBL" id="CP000124">
    <property type="protein sequence ID" value="ABA48199.1"/>
    <property type="molecule type" value="Genomic_DNA"/>
</dbReference>
<evidence type="ECO:0000256" key="1">
    <source>
        <dbReference type="SAM" id="MobiDB-lite"/>
    </source>
</evidence>
<gene>
    <name evidence="2" type="ordered locus">BURPS1710b_0174</name>
</gene>
<accession>Q3JXW3</accession>
<organism evidence="2 3">
    <name type="scientific">Burkholderia pseudomallei (strain 1710b)</name>
    <dbReference type="NCBI Taxonomy" id="320372"/>
    <lineage>
        <taxon>Bacteria</taxon>
        <taxon>Pseudomonadati</taxon>
        <taxon>Pseudomonadota</taxon>
        <taxon>Betaproteobacteria</taxon>
        <taxon>Burkholderiales</taxon>
        <taxon>Burkholderiaceae</taxon>
        <taxon>Burkholderia</taxon>
        <taxon>pseudomallei group</taxon>
    </lineage>
</organism>
<proteinExistence type="predicted"/>